<evidence type="ECO:0000256" key="5">
    <source>
        <dbReference type="ARBA" id="ARBA00023049"/>
    </source>
</evidence>
<dbReference type="Proteomes" id="UP000298663">
    <property type="component" value="Unassembled WGS sequence"/>
</dbReference>
<dbReference type="Pfam" id="PF01400">
    <property type="entry name" value="Astacin"/>
    <property type="match status" value="1"/>
</dbReference>
<dbReference type="PROSITE" id="PS51864">
    <property type="entry name" value="ASTACIN"/>
    <property type="match status" value="1"/>
</dbReference>
<keyword evidence="2 7" id="KW-0479">Metal-binding</keyword>
<accession>A0A4U5M465</accession>
<keyword evidence="1 7" id="KW-0645">Protease</keyword>
<organism evidence="10 11">
    <name type="scientific">Steinernema carpocapsae</name>
    <name type="common">Entomopathogenic nematode</name>
    <dbReference type="NCBI Taxonomy" id="34508"/>
    <lineage>
        <taxon>Eukaryota</taxon>
        <taxon>Metazoa</taxon>
        <taxon>Ecdysozoa</taxon>
        <taxon>Nematoda</taxon>
        <taxon>Chromadorea</taxon>
        <taxon>Rhabditida</taxon>
        <taxon>Tylenchina</taxon>
        <taxon>Panagrolaimomorpha</taxon>
        <taxon>Strongyloidoidea</taxon>
        <taxon>Steinernematidae</taxon>
        <taxon>Steinernema</taxon>
    </lineage>
</organism>
<dbReference type="InterPro" id="IPR024079">
    <property type="entry name" value="MetalloPept_cat_dom_sf"/>
</dbReference>
<dbReference type="PRINTS" id="PR00480">
    <property type="entry name" value="ASTACIN"/>
</dbReference>
<feature type="binding site" evidence="7">
    <location>
        <position position="173"/>
    </location>
    <ligand>
        <name>Zn(2+)</name>
        <dbReference type="ChEBI" id="CHEBI:29105"/>
        <note>catalytic</note>
    </ligand>
</feature>
<dbReference type="SUPFAM" id="SSF55486">
    <property type="entry name" value="Metalloproteases ('zincins'), catalytic domain"/>
    <property type="match status" value="1"/>
</dbReference>
<protein>
    <recommendedName>
        <fullName evidence="8">Metalloendopeptidase</fullName>
        <ecNumber evidence="8">3.4.24.-</ecNumber>
    </recommendedName>
</protein>
<feature type="binding site" evidence="7">
    <location>
        <position position="183"/>
    </location>
    <ligand>
        <name>Zn(2+)</name>
        <dbReference type="ChEBI" id="CHEBI:29105"/>
        <note>catalytic</note>
    </ligand>
</feature>
<keyword evidence="11" id="KW-1185">Reference proteome</keyword>
<evidence type="ECO:0000313" key="10">
    <source>
        <dbReference type="EMBL" id="TKR63567.1"/>
    </source>
</evidence>
<dbReference type="OrthoDB" id="291007at2759"/>
<evidence type="ECO:0000256" key="6">
    <source>
        <dbReference type="ARBA" id="ARBA00023157"/>
    </source>
</evidence>
<evidence type="ECO:0000256" key="8">
    <source>
        <dbReference type="RuleBase" id="RU361183"/>
    </source>
</evidence>
<proteinExistence type="predicted"/>
<dbReference type="CDD" id="cd04280">
    <property type="entry name" value="ZnMc_astacin_like"/>
    <property type="match status" value="1"/>
</dbReference>
<dbReference type="EMBL" id="AZBU02000010">
    <property type="protein sequence ID" value="TKR63567.1"/>
    <property type="molecule type" value="Genomic_DNA"/>
</dbReference>
<dbReference type="GO" id="GO:0008270">
    <property type="term" value="F:zinc ion binding"/>
    <property type="evidence" value="ECO:0007669"/>
    <property type="project" value="UniProtKB-UniRule"/>
</dbReference>
<feature type="active site" evidence="7">
    <location>
        <position position="174"/>
    </location>
</feature>
<keyword evidence="5 7" id="KW-0482">Metalloprotease</keyword>
<keyword evidence="8" id="KW-0732">Signal</keyword>
<reference evidence="10 11" key="1">
    <citation type="journal article" date="2015" name="Genome Biol.">
        <title>Comparative genomics of Steinernema reveals deeply conserved gene regulatory networks.</title>
        <authorList>
            <person name="Dillman A.R."/>
            <person name="Macchietto M."/>
            <person name="Porter C.F."/>
            <person name="Rogers A."/>
            <person name="Williams B."/>
            <person name="Antoshechkin I."/>
            <person name="Lee M.M."/>
            <person name="Goodwin Z."/>
            <person name="Lu X."/>
            <person name="Lewis E.E."/>
            <person name="Goodrich-Blair H."/>
            <person name="Stock S.P."/>
            <person name="Adams B.J."/>
            <person name="Sternberg P.W."/>
            <person name="Mortazavi A."/>
        </authorList>
    </citation>
    <scope>NUCLEOTIDE SEQUENCE [LARGE SCALE GENOMIC DNA]</scope>
    <source>
        <strain evidence="10 11">ALL</strain>
    </source>
</reference>
<comment type="caution">
    <text evidence="7">Lacks conserved residue(s) required for the propagation of feature annotation.</text>
</comment>
<evidence type="ECO:0000313" key="11">
    <source>
        <dbReference type="Proteomes" id="UP000298663"/>
    </source>
</evidence>
<dbReference type="PANTHER" id="PTHR10127:SF780">
    <property type="entry name" value="METALLOENDOPEPTIDASE"/>
    <property type="match status" value="1"/>
</dbReference>
<comment type="caution">
    <text evidence="10">The sequence shown here is derived from an EMBL/GenBank/DDBJ whole genome shotgun (WGS) entry which is preliminary data.</text>
</comment>
<comment type="cofactor">
    <cofactor evidence="7 8">
        <name>Zn(2+)</name>
        <dbReference type="ChEBI" id="CHEBI:29105"/>
    </cofactor>
    <text evidence="7 8">Binds 1 zinc ion per subunit.</text>
</comment>
<dbReference type="GO" id="GO:0004222">
    <property type="term" value="F:metalloendopeptidase activity"/>
    <property type="evidence" value="ECO:0007669"/>
    <property type="project" value="UniProtKB-UniRule"/>
</dbReference>
<sequence>MGHSGALIYSCLFLLVIISNLGVQGLSVDDLWDEVGEEIEKIFTQDGIDGARDINFDLGLYGIESGRHVTEGDIKHPKGHYLGGEYTVKKWPNGKIYYALDSRYKGDAWNQIALAMKTLQTYTCLRFVPIDSSTQDYVYFTRAGGCHSMLGKVGGKQIISLDVGCLDVGTIIHELMHAAGFIHEHARQDRDDYVRIVWSNIKEGLASQFEKESGVLHHSHTPYDYSSIMHYRRNSFSNNGQATIEPKHSREATHMGQNEGPTELDIRKINLAYGCQRKQTKTPTLPEPTQEVAACCGFEAKLWTFIG</sequence>
<evidence type="ECO:0000256" key="4">
    <source>
        <dbReference type="ARBA" id="ARBA00022833"/>
    </source>
</evidence>
<name>A0A4U5M465_STECR</name>
<feature type="domain" description="Peptidase M12A" evidence="9">
    <location>
        <begin position="78"/>
        <end position="276"/>
    </location>
</feature>
<dbReference type="EC" id="3.4.24.-" evidence="8"/>
<keyword evidence="4 7" id="KW-0862">Zinc</keyword>
<feature type="binding site" evidence="7">
    <location>
        <position position="177"/>
    </location>
    <ligand>
        <name>Zn(2+)</name>
        <dbReference type="ChEBI" id="CHEBI:29105"/>
        <note>catalytic</note>
    </ligand>
</feature>
<dbReference type="InterPro" id="IPR001506">
    <property type="entry name" value="Peptidase_M12A"/>
</dbReference>
<reference evidence="10 11" key="2">
    <citation type="journal article" date="2019" name="G3 (Bethesda)">
        <title>Hybrid Assembly of the Genome of the Entomopathogenic Nematode Steinernema carpocapsae Identifies the X-Chromosome.</title>
        <authorList>
            <person name="Serra L."/>
            <person name="Macchietto M."/>
            <person name="Macias-Munoz A."/>
            <person name="McGill C.J."/>
            <person name="Rodriguez I.M."/>
            <person name="Rodriguez B."/>
            <person name="Murad R."/>
            <person name="Mortazavi A."/>
        </authorList>
    </citation>
    <scope>NUCLEOTIDE SEQUENCE [LARGE SCALE GENOMIC DNA]</scope>
    <source>
        <strain evidence="10 11">ALL</strain>
    </source>
</reference>
<dbReference type="PANTHER" id="PTHR10127">
    <property type="entry name" value="DISCOIDIN, CUB, EGF, LAMININ , AND ZINC METALLOPROTEASE DOMAIN CONTAINING"/>
    <property type="match status" value="1"/>
</dbReference>
<evidence type="ECO:0000259" key="9">
    <source>
        <dbReference type="PROSITE" id="PS51864"/>
    </source>
</evidence>
<evidence type="ECO:0000256" key="7">
    <source>
        <dbReference type="PROSITE-ProRule" id="PRU01211"/>
    </source>
</evidence>
<keyword evidence="3 7" id="KW-0378">Hydrolase</keyword>
<feature type="chain" id="PRO_5020967279" description="Metalloendopeptidase" evidence="8">
    <location>
        <begin position="26"/>
        <end position="307"/>
    </location>
</feature>
<dbReference type="InterPro" id="IPR006026">
    <property type="entry name" value="Peptidase_Metallo"/>
</dbReference>
<dbReference type="SMART" id="SM00235">
    <property type="entry name" value="ZnMc"/>
    <property type="match status" value="1"/>
</dbReference>
<evidence type="ECO:0000256" key="3">
    <source>
        <dbReference type="ARBA" id="ARBA00022801"/>
    </source>
</evidence>
<keyword evidence="6" id="KW-1015">Disulfide bond</keyword>
<evidence type="ECO:0000256" key="1">
    <source>
        <dbReference type="ARBA" id="ARBA00022670"/>
    </source>
</evidence>
<dbReference type="GO" id="GO:0006508">
    <property type="term" value="P:proteolysis"/>
    <property type="evidence" value="ECO:0007669"/>
    <property type="project" value="UniProtKB-KW"/>
</dbReference>
<feature type="signal peptide" evidence="8">
    <location>
        <begin position="1"/>
        <end position="25"/>
    </location>
</feature>
<dbReference type="InterPro" id="IPR034035">
    <property type="entry name" value="Astacin-like_dom"/>
</dbReference>
<dbReference type="Gene3D" id="3.40.390.10">
    <property type="entry name" value="Collagenase (Catalytic Domain)"/>
    <property type="match status" value="1"/>
</dbReference>
<evidence type="ECO:0000256" key="2">
    <source>
        <dbReference type="ARBA" id="ARBA00022723"/>
    </source>
</evidence>
<dbReference type="AlphaFoldDB" id="A0A4U5M465"/>
<gene>
    <name evidence="10" type="ORF">L596_027380</name>
</gene>